<evidence type="ECO:0000313" key="6">
    <source>
        <dbReference type="Proteomes" id="UP000054988"/>
    </source>
</evidence>
<dbReference type="PANTHER" id="PTHR13390">
    <property type="entry name" value="LIPASE"/>
    <property type="match status" value="1"/>
</dbReference>
<evidence type="ECO:0000313" key="5">
    <source>
        <dbReference type="EMBL" id="KTB35393.1"/>
    </source>
</evidence>
<comment type="subcellular location">
    <subcellularLocation>
        <location evidence="1">Lipid droplet</location>
    </subcellularLocation>
</comment>
<gene>
    <name evidence="5" type="ORF">WG66_11991</name>
</gene>
<dbReference type="eggNOG" id="KOG3975">
    <property type="taxonomic scope" value="Eukaryota"/>
</dbReference>
<evidence type="ECO:0000256" key="3">
    <source>
        <dbReference type="ARBA" id="ARBA00022677"/>
    </source>
</evidence>
<dbReference type="GO" id="GO:0005811">
    <property type="term" value="C:lipid droplet"/>
    <property type="evidence" value="ECO:0007669"/>
    <property type="project" value="UniProtKB-SubCell"/>
</dbReference>
<dbReference type="Proteomes" id="UP000054988">
    <property type="component" value="Unassembled WGS sequence"/>
</dbReference>
<protein>
    <recommendedName>
        <fullName evidence="7">AB hydrolase-1 domain-containing protein</fullName>
    </recommendedName>
</protein>
<comment type="similarity">
    <text evidence="2">Belongs to the AB hydrolase superfamily. LDAH family.</text>
</comment>
<keyword evidence="4" id="KW-0378">Hydrolase</keyword>
<name>A0A0W0FGH7_MONRR</name>
<evidence type="ECO:0000256" key="4">
    <source>
        <dbReference type="ARBA" id="ARBA00022801"/>
    </source>
</evidence>
<evidence type="ECO:0000256" key="2">
    <source>
        <dbReference type="ARBA" id="ARBA00008300"/>
    </source>
</evidence>
<dbReference type="PANTHER" id="PTHR13390:SF0">
    <property type="entry name" value="LIPID DROPLET-ASSOCIATED HYDROLASE"/>
    <property type="match status" value="1"/>
</dbReference>
<accession>A0A0W0FGH7</accession>
<dbReference type="InterPro" id="IPR029058">
    <property type="entry name" value="AB_hydrolase_fold"/>
</dbReference>
<proteinExistence type="inferred from homology"/>
<dbReference type="InterPro" id="IPR019363">
    <property type="entry name" value="LDAH"/>
</dbReference>
<dbReference type="EMBL" id="LATX01001990">
    <property type="protein sequence ID" value="KTB35393.1"/>
    <property type="molecule type" value="Genomic_DNA"/>
</dbReference>
<sequence>MSVTLSETPPFLQPLTSKDSENRFIHAVFPHQHPFGLAHTLWWPAEQVSPKSIALLIPGNPGLLDFYVPFLSALKAKDKGLAILAHAYINHTPEFTTATAQHGLTAQVQAAIETLDAVKKSYGSAKIILIGHSIGTWVSLQVVKARPDDVDAIQLICPTISHIAKTPNGRRLSWVFRRPFPLVISKLSYLLRPLTAAFISTLFWEWPEHQITVLRRLLHSPPSIFACLSMAHDEMQTILDPDVELLKRHKHQLCMYFAEMDDWVGEQREILLRSFNADPGSVKIVHGRSGVPHAFCINHGEELAEQCAKWMAEHDM</sequence>
<comment type="caution">
    <text evidence="5">The sequence shown here is derived from an EMBL/GenBank/DDBJ whole genome shotgun (WGS) entry which is preliminary data.</text>
</comment>
<dbReference type="GO" id="GO:0019915">
    <property type="term" value="P:lipid storage"/>
    <property type="evidence" value="ECO:0007669"/>
    <property type="project" value="InterPro"/>
</dbReference>
<reference evidence="5 6" key="1">
    <citation type="submission" date="2015-12" db="EMBL/GenBank/DDBJ databases">
        <title>Draft genome sequence of Moniliophthora roreri, the causal agent of frosty pod rot of cacao.</title>
        <authorList>
            <person name="Aime M.C."/>
            <person name="Diaz-Valderrama J.R."/>
            <person name="Kijpornyongpan T."/>
            <person name="Phillips-Mora W."/>
        </authorList>
    </citation>
    <scope>NUCLEOTIDE SEQUENCE [LARGE SCALE GENOMIC DNA]</scope>
    <source>
        <strain evidence="5 6">MCA 2952</strain>
    </source>
</reference>
<evidence type="ECO:0008006" key="7">
    <source>
        <dbReference type="Google" id="ProtNLM"/>
    </source>
</evidence>
<dbReference type="AlphaFoldDB" id="A0A0W0FGH7"/>
<organism evidence="5 6">
    <name type="scientific">Moniliophthora roreri</name>
    <name type="common">Frosty pod rot fungus</name>
    <name type="synonym">Monilia roreri</name>
    <dbReference type="NCBI Taxonomy" id="221103"/>
    <lineage>
        <taxon>Eukaryota</taxon>
        <taxon>Fungi</taxon>
        <taxon>Dikarya</taxon>
        <taxon>Basidiomycota</taxon>
        <taxon>Agaricomycotina</taxon>
        <taxon>Agaricomycetes</taxon>
        <taxon>Agaricomycetidae</taxon>
        <taxon>Agaricales</taxon>
        <taxon>Marasmiineae</taxon>
        <taxon>Marasmiaceae</taxon>
        <taxon>Moniliophthora</taxon>
    </lineage>
</organism>
<keyword evidence="3" id="KW-0551">Lipid droplet</keyword>
<dbReference type="SUPFAM" id="SSF53474">
    <property type="entry name" value="alpha/beta-Hydrolases"/>
    <property type="match status" value="1"/>
</dbReference>
<dbReference type="Pfam" id="PF10230">
    <property type="entry name" value="LIDHydrolase"/>
    <property type="match status" value="1"/>
</dbReference>
<dbReference type="Gene3D" id="3.40.50.1820">
    <property type="entry name" value="alpha/beta hydrolase"/>
    <property type="match status" value="1"/>
</dbReference>
<evidence type="ECO:0000256" key="1">
    <source>
        <dbReference type="ARBA" id="ARBA00004502"/>
    </source>
</evidence>
<dbReference type="GO" id="GO:0016298">
    <property type="term" value="F:lipase activity"/>
    <property type="evidence" value="ECO:0007669"/>
    <property type="project" value="InterPro"/>
</dbReference>